<organism evidence="1 2">
    <name type="scientific">Kluyvera sichuanensis</name>
    <dbReference type="NCBI Taxonomy" id="2725494"/>
    <lineage>
        <taxon>Bacteria</taxon>
        <taxon>Pseudomonadati</taxon>
        <taxon>Pseudomonadota</taxon>
        <taxon>Gammaproteobacteria</taxon>
        <taxon>Enterobacterales</taxon>
        <taxon>Enterobacteriaceae</taxon>
        <taxon>Kluyvera</taxon>
    </lineage>
</organism>
<gene>
    <name evidence="1" type="ORF">HII27_24785</name>
</gene>
<sequence>MSIINKKFERKEAGTVFRHAESGKIICRLDAHLEPDDWEALQSLINLVYNAGISAGSEQRAADIREALGIVSV</sequence>
<protein>
    <submittedName>
        <fullName evidence="1">Uncharacterized protein</fullName>
    </submittedName>
</protein>
<evidence type="ECO:0000313" key="2">
    <source>
        <dbReference type="Proteomes" id="UP000607331"/>
    </source>
</evidence>
<dbReference type="EMBL" id="JABBJF010000041">
    <property type="protein sequence ID" value="MBC1188881.1"/>
    <property type="molecule type" value="Genomic_DNA"/>
</dbReference>
<dbReference type="GeneID" id="98392118"/>
<evidence type="ECO:0000313" key="1">
    <source>
        <dbReference type="EMBL" id="MBC1188881.1"/>
    </source>
</evidence>
<name>A0ABR6S0F7_9ENTR</name>
<keyword evidence="2" id="KW-1185">Reference proteome</keyword>
<reference evidence="1 2" key="1">
    <citation type="submission" date="2020-04" db="EMBL/GenBank/DDBJ databases">
        <title>The draft genome of Kluyvera sichuanensis strain SCKS090646.</title>
        <authorList>
            <person name="Wei L."/>
            <person name="Liu L."/>
            <person name="Feng Y."/>
            <person name="Zong Z."/>
        </authorList>
    </citation>
    <scope>NUCLEOTIDE SEQUENCE [LARGE SCALE GENOMIC DNA]</scope>
    <source>
        <strain evidence="1 2">090646</strain>
    </source>
</reference>
<proteinExistence type="predicted"/>
<comment type="caution">
    <text evidence="1">The sequence shown here is derived from an EMBL/GenBank/DDBJ whole genome shotgun (WGS) entry which is preliminary data.</text>
</comment>
<accession>A0ABR6S0F7</accession>
<dbReference type="Proteomes" id="UP000607331">
    <property type="component" value="Unassembled WGS sequence"/>
</dbReference>
<dbReference type="RefSeq" id="WP_185669951.1">
    <property type="nucleotide sequence ID" value="NZ_CP162272.1"/>
</dbReference>